<dbReference type="SUPFAM" id="SSF53098">
    <property type="entry name" value="Ribonuclease H-like"/>
    <property type="match status" value="1"/>
</dbReference>
<comment type="caution">
    <text evidence="1">The sequence shown here is derived from an EMBL/GenBank/DDBJ whole genome shotgun (WGS) entry which is preliminary data.</text>
</comment>
<sequence>MINALDFAVGPELQQHIGSAVKLLGLFSKKLSATERWYSTFDRTLLSMYVATRTLWDHPRSNGIVERFNRQLKRALMTHLPDSWLDPLPLVLIGIWINFKDDMAATSAEFGLLKESAAAWITLR</sequence>
<dbReference type="EMBL" id="BMAW01066861">
    <property type="protein sequence ID" value="GFT56689.1"/>
    <property type="molecule type" value="Genomic_DNA"/>
</dbReference>
<evidence type="ECO:0000313" key="1">
    <source>
        <dbReference type="EMBL" id="GFT56689.1"/>
    </source>
</evidence>
<name>A0A8X6TU60_NEPPI</name>
<dbReference type="Proteomes" id="UP000887013">
    <property type="component" value="Unassembled WGS sequence"/>
</dbReference>
<dbReference type="GO" id="GO:0003676">
    <property type="term" value="F:nucleic acid binding"/>
    <property type="evidence" value="ECO:0007669"/>
    <property type="project" value="InterPro"/>
</dbReference>
<keyword evidence="2" id="KW-1185">Reference proteome</keyword>
<gene>
    <name evidence="1" type="primary">AVEN_205550_1</name>
    <name evidence="1" type="ORF">NPIL_92341</name>
</gene>
<proteinExistence type="predicted"/>
<dbReference type="AlphaFoldDB" id="A0A8X6TU60"/>
<accession>A0A8X6TU60</accession>
<dbReference type="InterPro" id="IPR012337">
    <property type="entry name" value="RNaseH-like_sf"/>
</dbReference>
<dbReference type="Gene3D" id="3.30.420.10">
    <property type="entry name" value="Ribonuclease H-like superfamily/Ribonuclease H"/>
    <property type="match status" value="1"/>
</dbReference>
<organism evidence="1 2">
    <name type="scientific">Nephila pilipes</name>
    <name type="common">Giant wood spider</name>
    <name type="synonym">Nephila maculata</name>
    <dbReference type="NCBI Taxonomy" id="299642"/>
    <lineage>
        <taxon>Eukaryota</taxon>
        <taxon>Metazoa</taxon>
        <taxon>Ecdysozoa</taxon>
        <taxon>Arthropoda</taxon>
        <taxon>Chelicerata</taxon>
        <taxon>Arachnida</taxon>
        <taxon>Araneae</taxon>
        <taxon>Araneomorphae</taxon>
        <taxon>Entelegynae</taxon>
        <taxon>Araneoidea</taxon>
        <taxon>Nephilidae</taxon>
        <taxon>Nephila</taxon>
    </lineage>
</organism>
<dbReference type="InterPro" id="IPR036397">
    <property type="entry name" value="RNaseH_sf"/>
</dbReference>
<dbReference type="OrthoDB" id="6371339at2759"/>
<reference evidence="1" key="1">
    <citation type="submission" date="2020-08" db="EMBL/GenBank/DDBJ databases">
        <title>Multicomponent nature underlies the extraordinary mechanical properties of spider dragline silk.</title>
        <authorList>
            <person name="Kono N."/>
            <person name="Nakamura H."/>
            <person name="Mori M."/>
            <person name="Yoshida Y."/>
            <person name="Ohtoshi R."/>
            <person name="Malay A.D."/>
            <person name="Moran D.A.P."/>
            <person name="Tomita M."/>
            <person name="Numata K."/>
            <person name="Arakawa K."/>
        </authorList>
    </citation>
    <scope>NUCLEOTIDE SEQUENCE</scope>
</reference>
<evidence type="ECO:0000313" key="2">
    <source>
        <dbReference type="Proteomes" id="UP000887013"/>
    </source>
</evidence>
<protein>
    <submittedName>
        <fullName evidence="1">RT_RNaseH_2 domain-containing protein</fullName>
    </submittedName>
</protein>